<reference evidence="1" key="1">
    <citation type="submission" date="2023-03" db="EMBL/GenBank/DDBJ databases">
        <title>Massive genome expansion in bonnet fungi (Mycena s.s.) driven by repeated elements and novel gene families across ecological guilds.</title>
        <authorList>
            <consortium name="Lawrence Berkeley National Laboratory"/>
            <person name="Harder C.B."/>
            <person name="Miyauchi S."/>
            <person name="Viragh M."/>
            <person name="Kuo A."/>
            <person name="Thoen E."/>
            <person name="Andreopoulos B."/>
            <person name="Lu D."/>
            <person name="Skrede I."/>
            <person name="Drula E."/>
            <person name="Henrissat B."/>
            <person name="Morin E."/>
            <person name="Kohler A."/>
            <person name="Barry K."/>
            <person name="LaButti K."/>
            <person name="Morin E."/>
            <person name="Salamov A."/>
            <person name="Lipzen A."/>
            <person name="Mereny Z."/>
            <person name="Hegedus B."/>
            <person name="Baldrian P."/>
            <person name="Stursova M."/>
            <person name="Weitz H."/>
            <person name="Taylor A."/>
            <person name="Grigoriev I.V."/>
            <person name="Nagy L.G."/>
            <person name="Martin F."/>
            <person name="Kauserud H."/>
        </authorList>
    </citation>
    <scope>NUCLEOTIDE SEQUENCE</scope>
    <source>
        <strain evidence="1">CBHHK173m</strain>
    </source>
</reference>
<organism evidence="1 2">
    <name type="scientific">Mycena belliarum</name>
    <dbReference type="NCBI Taxonomy" id="1033014"/>
    <lineage>
        <taxon>Eukaryota</taxon>
        <taxon>Fungi</taxon>
        <taxon>Dikarya</taxon>
        <taxon>Basidiomycota</taxon>
        <taxon>Agaricomycotina</taxon>
        <taxon>Agaricomycetes</taxon>
        <taxon>Agaricomycetidae</taxon>
        <taxon>Agaricales</taxon>
        <taxon>Marasmiineae</taxon>
        <taxon>Mycenaceae</taxon>
        <taxon>Mycena</taxon>
    </lineage>
</organism>
<comment type="caution">
    <text evidence="1">The sequence shown here is derived from an EMBL/GenBank/DDBJ whole genome shotgun (WGS) entry which is preliminary data.</text>
</comment>
<proteinExistence type="predicted"/>
<name>A0AAD6XH75_9AGAR</name>
<gene>
    <name evidence="1" type="ORF">B0H15DRAFT_806501</name>
</gene>
<protein>
    <submittedName>
        <fullName evidence="1">Uncharacterized protein</fullName>
    </submittedName>
</protein>
<dbReference type="AlphaFoldDB" id="A0AAD6XH75"/>
<evidence type="ECO:0000313" key="2">
    <source>
        <dbReference type="Proteomes" id="UP001222325"/>
    </source>
</evidence>
<dbReference type="EMBL" id="JARJCN010000106">
    <property type="protein sequence ID" value="KAJ7074991.1"/>
    <property type="molecule type" value="Genomic_DNA"/>
</dbReference>
<accession>A0AAD6XH75</accession>
<evidence type="ECO:0000313" key="1">
    <source>
        <dbReference type="EMBL" id="KAJ7074991.1"/>
    </source>
</evidence>
<keyword evidence="2" id="KW-1185">Reference proteome</keyword>
<sequence length="394" mass="44442">MSQTQYRASSYTESSVPTTVWGPGTLAGRAILALGEATLKGLDRIVDRETRAIQKRFGVIRAVAPQLTPEMYSDLVELARPDLYPQHILETATEILFQQMDLGYGAAVALSIAQLTLSEAQLVVFRMYTSRDCDLSDDPEYPRAVRVTSPQKALDLLVYLIQVQPELTPVCFEVLDHLNRNPRKCLGLLRFRNHPIIRIHAENGLHIPQMCRTPLSELQLQFSQDRMCRWKSWRLLENAGHSLESHLLHINDVLLEAIAEHMYATTDFVDAAVDLFEVLLYSRVPQPHGTAADLLTMYISLSRDSWEPLAAVLNFVTLPKLPSRHKPWHISPSLGKRLRLGSISRPPTQTTLAESATSGSGTLLAQFLCHAERRLSNRYLQRSPEPWLLFGYAV</sequence>
<dbReference type="Proteomes" id="UP001222325">
    <property type="component" value="Unassembled WGS sequence"/>
</dbReference>